<protein>
    <submittedName>
        <fullName evidence="11">ABC-type multidrug transport system fused ATPase/permease subunit</fullName>
    </submittedName>
</protein>
<evidence type="ECO:0000259" key="9">
    <source>
        <dbReference type="PROSITE" id="PS50893"/>
    </source>
</evidence>
<evidence type="ECO:0000256" key="1">
    <source>
        <dbReference type="ARBA" id="ARBA00004651"/>
    </source>
</evidence>
<dbReference type="Gene3D" id="1.20.1560.10">
    <property type="entry name" value="ABC transporter type 1, transmembrane domain"/>
    <property type="match status" value="1"/>
</dbReference>
<dbReference type="Proteomes" id="UP000592181">
    <property type="component" value="Unassembled WGS sequence"/>
</dbReference>
<evidence type="ECO:0000256" key="3">
    <source>
        <dbReference type="ARBA" id="ARBA00022741"/>
    </source>
</evidence>
<evidence type="ECO:0000256" key="7">
    <source>
        <dbReference type="SAM" id="MobiDB-lite"/>
    </source>
</evidence>
<dbReference type="PANTHER" id="PTHR24221">
    <property type="entry name" value="ATP-BINDING CASSETTE SUB-FAMILY B"/>
    <property type="match status" value="1"/>
</dbReference>
<keyword evidence="4" id="KW-0067">ATP-binding</keyword>
<keyword evidence="5 8" id="KW-1133">Transmembrane helix</keyword>
<dbReference type="Pfam" id="PF00005">
    <property type="entry name" value="ABC_tran"/>
    <property type="match status" value="1"/>
</dbReference>
<feature type="transmembrane region" description="Helical" evidence="8">
    <location>
        <begin position="186"/>
        <end position="205"/>
    </location>
</feature>
<dbReference type="SUPFAM" id="SSF52540">
    <property type="entry name" value="P-loop containing nucleoside triphosphate hydrolases"/>
    <property type="match status" value="1"/>
</dbReference>
<dbReference type="GO" id="GO:0034040">
    <property type="term" value="F:ATPase-coupled lipid transmembrane transporter activity"/>
    <property type="evidence" value="ECO:0007669"/>
    <property type="project" value="TreeGrafter"/>
</dbReference>
<sequence length="658" mass="69146">MAEGGGQGRASQGRDASLRRQVSLRRAGGIIARGVRQAPAPFAVAVVGSALYGAATSLIAWAVGHVTEHQVTPAVTAGEADPSTLLAILGIVGGVVLAATVGVVMRRIGGAMTMFAAAAHDRRRVTRQYLRLPLSWHHRHPSGQLLSNAHTDVESTWFIFMPLPMALGVLTMLAFGIVQMLLVDPVMALVGGLVFPLLLVVNAVYQRYMAPLAARSQRLRAEVSEVAHESFDAALVVKAMGAEGRESARFGAVVDRLRGANVDVGRVRGVFEPVVEAIPQIGTLLVLAVGTQRVGSGAMTAGEVVQVAFLIALLAFPVRSIGWVLGEVPRSVVAWDRVAAVLAAEGEMTFGERRLPDGGGLAVELDRVSYRYESSPRADLADGSTGDARPAEGGSGQVGDMDAGPDHPVDRRRRDALRDVSLRIAPGRTVAVVGATGSGKSTLVELVARLVDPTAGTVRLDGVDARELADGQVPGAVALVPQQTFLFDDTVRGNITLGEPIDEAAVREALRVARADGFVDALPSGLDTPVGERGTTLSGGQRQRVALARALVRDPRLLVLDDATSAVDPEVELAILRGLGERPSPGAGARHESAGTTVLLVAYRLSTIALADEVVHLEQGRVVDVGSHEELLARDPGYRRLVTAYSEQAAQRSTQGTP</sequence>
<dbReference type="InterPro" id="IPR027417">
    <property type="entry name" value="P-loop_NTPase"/>
</dbReference>
<dbReference type="InterPro" id="IPR017871">
    <property type="entry name" value="ABC_transporter-like_CS"/>
</dbReference>
<feature type="transmembrane region" description="Helical" evidence="8">
    <location>
        <begin position="157"/>
        <end position="180"/>
    </location>
</feature>
<feature type="transmembrane region" description="Helical" evidence="8">
    <location>
        <begin position="42"/>
        <end position="64"/>
    </location>
</feature>
<feature type="domain" description="ABC transporter" evidence="9">
    <location>
        <begin position="398"/>
        <end position="644"/>
    </location>
</feature>
<dbReference type="PROSITE" id="PS50893">
    <property type="entry name" value="ABC_TRANSPORTER_2"/>
    <property type="match status" value="1"/>
</dbReference>
<keyword evidence="6 8" id="KW-0472">Membrane</keyword>
<dbReference type="InterPro" id="IPR003593">
    <property type="entry name" value="AAA+_ATPase"/>
</dbReference>
<proteinExistence type="predicted"/>
<dbReference type="InterPro" id="IPR003439">
    <property type="entry name" value="ABC_transporter-like_ATP-bd"/>
</dbReference>
<evidence type="ECO:0000256" key="6">
    <source>
        <dbReference type="ARBA" id="ARBA00023136"/>
    </source>
</evidence>
<dbReference type="GO" id="GO:0140359">
    <property type="term" value="F:ABC-type transporter activity"/>
    <property type="evidence" value="ECO:0007669"/>
    <property type="project" value="InterPro"/>
</dbReference>
<dbReference type="Pfam" id="PF00664">
    <property type="entry name" value="ABC_membrane"/>
    <property type="match status" value="1"/>
</dbReference>
<dbReference type="GO" id="GO:0005524">
    <property type="term" value="F:ATP binding"/>
    <property type="evidence" value="ECO:0007669"/>
    <property type="project" value="UniProtKB-KW"/>
</dbReference>
<dbReference type="AlphaFoldDB" id="A0A852XCS4"/>
<comment type="subcellular location">
    <subcellularLocation>
        <location evidence="1">Cell membrane</location>
        <topology evidence="1">Multi-pass membrane protein</topology>
    </subcellularLocation>
</comment>
<dbReference type="PROSITE" id="PS00211">
    <property type="entry name" value="ABC_TRANSPORTER_1"/>
    <property type="match status" value="1"/>
</dbReference>
<dbReference type="SMART" id="SM00382">
    <property type="entry name" value="AAA"/>
    <property type="match status" value="1"/>
</dbReference>
<organism evidence="11 12">
    <name type="scientific">Janibacter alkaliphilus</name>
    <dbReference type="NCBI Taxonomy" id="1069963"/>
    <lineage>
        <taxon>Bacteria</taxon>
        <taxon>Bacillati</taxon>
        <taxon>Actinomycetota</taxon>
        <taxon>Actinomycetes</taxon>
        <taxon>Micrococcales</taxon>
        <taxon>Intrasporangiaceae</taxon>
        <taxon>Janibacter</taxon>
    </lineage>
</organism>
<keyword evidence="2 8" id="KW-0812">Transmembrane</keyword>
<dbReference type="GO" id="GO:0016887">
    <property type="term" value="F:ATP hydrolysis activity"/>
    <property type="evidence" value="ECO:0007669"/>
    <property type="project" value="InterPro"/>
</dbReference>
<dbReference type="InterPro" id="IPR036640">
    <property type="entry name" value="ABC1_TM_sf"/>
</dbReference>
<dbReference type="InterPro" id="IPR011527">
    <property type="entry name" value="ABC1_TM_dom"/>
</dbReference>
<gene>
    <name evidence="11" type="ORF">BJY28_002733</name>
</gene>
<evidence type="ECO:0000256" key="4">
    <source>
        <dbReference type="ARBA" id="ARBA00022840"/>
    </source>
</evidence>
<feature type="domain" description="ABC transmembrane type-1" evidence="10">
    <location>
        <begin position="43"/>
        <end position="330"/>
    </location>
</feature>
<dbReference type="Gene3D" id="3.40.50.300">
    <property type="entry name" value="P-loop containing nucleotide triphosphate hydrolases"/>
    <property type="match status" value="1"/>
</dbReference>
<evidence type="ECO:0000313" key="12">
    <source>
        <dbReference type="Proteomes" id="UP000592181"/>
    </source>
</evidence>
<feature type="transmembrane region" description="Helical" evidence="8">
    <location>
        <begin position="84"/>
        <end position="105"/>
    </location>
</feature>
<evidence type="ECO:0000256" key="8">
    <source>
        <dbReference type="SAM" id="Phobius"/>
    </source>
</evidence>
<dbReference type="PANTHER" id="PTHR24221:SF654">
    <property type="entry name" value="ATP-BINDING CASSETTE SUB-FAMILY B MEMBER 6"/>
    <property type="match status" value="1"/>
</dbReference>
<keyword evidence="12" id="KW-1185">Reference proteome</keyword>
<reference evidence="11 12" key="1">
    <citation type="submission" date="2020-07" db="EMBL/GenBank/DDBJ databases">
        <title>Sequencing the genomes of 1000 actinobacteria strains.</title>
        <authorList>
            <person name="Klenk H.-P."/>
        </authorList>
    </citation>
    <scope>NUCLEOTIDE SEQUENCE [LARGE SCALE GENOMIC DNA]</scope>
    <source>
        <strain evidence="11 12">DSM 24723</strain>
    </source>
</reference>
<dbReference type="InterPro" id="IPR039421">
    <property type="entry name" value="Type_1_exporter"/>
</dbReference>
<comment type="caution">
    <text evidence="11">The sequence shown here is derived from an EMBL/GenBank/DDBJ whole genome shotgun (WGS) entry which is preliminary data.</text>
</comment>
<evidence type="ECO:0000259" key="10">
    <source>
        <dbReference type="PROSITE" id="PS50929"/>
    </source>
</evidence>
<dbReference type="PROSITE" id="PS50929">
    <property type="entry name" value="ABC_TM1F"/>
    <property type="match status" value="1"/>
</dbReference>
<feature type="region of interest" description="Disordered" evidence="7">
    <location>
        <begin position="374"/>
        <end position="412"/>
    </location>
</feature>
<dbReference type="GO" id="GO:0005886">
    <property type="term" value="C:plasma membrane"/>
    <property type="evidence" value="ECO:0007669"/>
    <property type="project" value="UniProtKB-SubCell"/>
</dbReference>
<keyword evidence="3" id="KW-0547">Nucleotide-binding</keyword>
<accession>A0A852XCS4</accession>
<dbReference type="CDD" id="cd07346">
    <property type="entry name" value="ABC_6TM_exporters"/>
    <property type="match status" value="1"/>
</dbReference>
<dbReference type="RefSeq" id="WP_343037121.1">
    <property type="nucleotide sequence ID" value="NZ_JACBZX010000001.1"/>
</dbReference>
<evidence type="ECO:0000256" key="5">
    <source>
        <dbReference type="ARBA" id="ARBA00022989"/>
    </source>
</evidence>
<dbReference type="EMBL" id="JACBZX010000001">
    <property type="protein sequence ID" value="NYG38264.1"/>
    <property type="molecule type" value="Genomic_DNA"/>
</dbReference>
<evidence type="ECO:0000313" key="11">
    <source>
        <dbReference type="EMBL" id="NYG38264.1"/>
    </source>
</evidence>
<name>A0A852XCS4_9MICO</name>
<evidence type="ECO:0000256" key="2">
    <source>
        <dbReference type="ARBA" id="ARBA00022692"/>
    </source>
</evidence>
<dbReference type="SUPFAM" id="SSF90123">
    <property type="entry name" value="ABC transporter transmembrane region"/>
    <property type="match status" value="1"/>
</dbReference>